<keyword evidence="3" id="KW-0812">Transmembrane</keyword>
<dbReference type="Proteomes" id="UP000312512">
    <property type="component" value="Unassembled WGS sequence"/>
</dbReference>
<evidence type="ECO:0000256" key="4">
    <source>
        <dbReference type="ARBA" id="ARBA00022989"/>
    </source>
</evidence>
<sequence length="216" mass="23990">MSRSRAGVGVPVREVVTFPVRKSCFQDVPRVRRSGVLRIANAVLASLPEPLHALVLKHRELLKFVVVGGTAFLVDNSVFYGLKLTILEPKPVTAKIIAVLVATIVSYVLNREWSFRTRGGRERRHEAALFFLVSGVGLVLSSAPLWISRYVFRLETPDVSLVTQEIADFMSAQVIGTLIAMVFRFWALRKWVFPDERAESGSVRLAPTPDSSDEAA</sequence>
<evidence type="ECO:0000313" key="8">
    <source>
        <dbReference type="Proteomes" id="UP000312512"/>
    </source>
</evidence>
<dbReference type="GO" id="GO:0000271">
    <property type="term" value="P:polysaccharide biosynthetic process"/>
    <property type="evidence" value="ECO:0007669"/>
    <property type="project" value="InterPro"/>
</dbReference>
<protein>
    <submittedName>
        <fullName evidence="7">GtrA family protein</fullName>
    </submittedName>
</protein>
<keyword evidence="5" id="KW-0472">Membrane</keyword>
<dbReference type="GO" id="GO:0005886">
    <property type="term" value="C:plasma membrane"/>
    <property type="evidence" value="ECO:0007669"/>
    <property type="project" value="TreeGrafter"/>
</dbReference>
<dbReference type="InterPro" id="IPR007267">
    <property type="entry name" value="GtrA_DPMS_TM"/>
</dbReference>
<comment type="similarity">
    <text evidence="2">Belongs to the GtrA family.</text>
</comment>
<dbReference type="EMBL" id="VDLX02000005">
    <property type="protein sequence ID" value="KAB8194946.1"/>
    <property type="molecule type" value="Genomic_DNA"/>
</dbReference>
<dbReference type="AlphaFoldDB" id="A0A5C4WLP4"/>
<evidence type="ECO:0000256" key="5">
    <source>
        <dbReference type="ARBA" id="ARBA00023136"/>
    </source>
</evidence>
<evidence type="ECO:0000259" key="6">
    <source>
        <dbReference type="Pfam" id="PF04138"/>
    </source>
</evidence>
<keyword evidence="8" id="KW-1185">Reference proteome</keyword>
<dbReference type="OrthoDB" id="9807815at2"/>
<reference evidence="7 8" key="1">
    <citation type="submission" date="2019-10" db="EMBL/GenBank/DDBJ databases">
        <title>Nonomuraea sp. nov., isolated from Phyllanthus amarus.</title>
        <authorList>
            <person name="Klykleung N."/>
            <person name="Tanasupawat S."/>
        </authorList>
    </citation>
    <scope>NUCLEOTIDE SEQUENCE [LARGE SCALE GENOMIC DNA]</scope>
    <source>
        <strain evidence="7 8">PA1-10</strain>
    </source>
</reference>
<dbReference type="InterPro" id="IPR051401">
    <property type="entry name" value="GtrA_CellWall_Glycosyl"/>
</dbReference>
<evidence type="ECO:0000256" key="3">
    <source>
        <dbReference type="ARBA" id="ARBA00022692"/>
    </source>
</evidence>
<organism evidence="7 8">
    <name type="scientific">Nonomuraea phyllanthi</name>
    <dbReference type="NCBI Taxonomy" id="2219224"/>
    <lineage>
        <taxon>Bacteria</taxon>
        <taxon>Bacillati</taxon>
        <taxon>Actinomycetota</taxon>
        <taxon>Actinomycetes</taxon>
        <taxon>Streptosporangiales</taxon>
        <taxon>Streptosporangiaceae</taxon>
        <taxon>Nonomuraea</taxon>
    </lineage>
</organism>
<evidence type="ECO:0000256" key="1">
    <source>
        <dbReference type="ARBA" id="ARBA00004141"/>
    </source>
</evidence>
<dbReference type="Pfam" id="PF04138">
    <property type="entry name" value="GtrA_DPMS_TM"/>
    <property type="match status" value="1"/>
</dbReference>
<dbReference type="PANTHER" id="PTHR38459">
    <property type="entry name" value="PROPHAGE BACTOPRENOL-LINKED GLUCOSE TRANSLOCASE HOMOLOG"/>
    <property type="match status" value="1"/>
</dbReference>
<evidence type="ECO:0000313" key="7">
    <source>
        <dbReference type="EMBL" id="KAB8194946.1"/>
    </source>
</evidence>
<dbReference type="PANTHER" id="PTHR38459:SF1">
    <property type="entry name" value="PROPHAGE BACTOPRENOL-LINKED GLUCOSE TRANSLOCASE HOMOLOG"/>
    <property type="match status" value="1"/>
</dbReference>
<proteinExistence type="inferred from homology"/>
<keyword evidence="4" id="KW-1133">Transmembrane helix</keyword>
<comment type="subcellular location">
    <subcellularLocation>
        <location evidence="1">Membrane</location>
        <topology evidence="1">Multi-pass membrane protein</topology>
    </subcellularLocation>
</comment>
<accession>A0A5C4WLP4</accession>
<gene>
    <name evidence="7" type="ORF">FH608_016710</name>
</gene>
<feature type="domain" description="GtrA/DPMS transmembrane" evidence="6">
    <location>
        <begin position="63"/>
        <end position="193"/>
    </location>
</feature>
<evidence type="ECO:0000256" key="2">
    <source>
        <dbReference type="ARBA" id="ARBA00009399"/>
    </source>
</evidence>
<name>A0A5C4WLP4_9ACTN</name>
<comment type="caution">
    <text evidence="7">The sequence shown here is derived from an EMBL/GenBank/DDBJ whole genome shotgun (WGS) entry which is preliminary data.</text>
</comment>